<dbReference type="OrthoDB" id="847627at2759"/>
<feature type="compositionally biased region" description="Polar residues" evidence="1">
    <location>
        <begin position="218"/>
        <end position="227"/>
    </location>
</feature>
<gene>
    <name evidence="2" type="ORF">OIU79_021534</name>
</gene>
<evidence type="ECO:0000313" key="2">
    <source>
        <dbReference type="EMBL" id="KAJ6765347.1"/>
    </source>
</evidence>
<name>A0A9Q0WDN6_SALPP</name>
<sequence>MAGITYRDRELEESFSFSSCYDFNSSSFQSIFSDESDDESYIEIALEPSNIQQKNYGGDIDNWSDEELELRISFSSSVPFQEPSTPASSIEYESAATLSKSPSSSSSTTTFTMNSSSPSKGECLTVSSEANDENGRPANNNQLELVRTRKKGSKETATNSSGIMTRFLVKFQTLKIRTLLASVMKSCQETSFPREKKNIGTYQKLMKPFDKWLVRKGQGSSSSSNKPFGNGERSGVVEKNVDAMSTPVGGKDGKSTSCPTSTKSSPTHQAFSGGDQDHKICAKDNSIQAAIAHCRDDHLFQILCDFHFQVSSFCMLMSSRVRCRDSK</sequence>
<dbReference type="EMBL" id="JAPFFK010000004">
    <property type="protein sequence ID" value="KAJ6765347.1"/>
    <property type="molecule type" value="Genomic_DNA"/>
</dbReference>
<reference evidence="2" key="2">
    <citation type="journal article" date="2023" name="Int. J. Mol. Sci.">
        <title>De Novo Assembly and Annotation of 11 Diverse Shrub Willow (Salix) Genomes Reveals Novel Gene Organization in Sex-Linked Regions.</title>
        <authorList>
            <person name="Hyden B."/>
            <person name="Feng K."/>
            <person name="Yates T.B."/>
            <person name="Jawdy S."/>
            <person name="Cereghino C."/>
            <person name="Smart L.B."/>
            <person name="Muchero W."/>
        </authorList>
    </citation>
    <scope>NUCLEOTIDE SEQUENCE</scope>
    <source>
        <tissue evidence="2">Shoot tip</tissue>
    </source>
</reference>
<evidence type="ECO:0000256" key="1">
    <source>
        <dbReference type="SAM" id="MobiDB-lite"/>
    </source>
</evidence>
<feature type="region of interest" description="Disordered" evidence="1">
    <location>
        <begin position="216"/>
        <end position="275"/>
    </location>
</feature>
<evidence type="ECO:0000313" key="3">
    <source>
        <dbReference type="Proteomes" id="UP001151532"/>
    </source>
</evidence>
<dbReference type="Proteomes" id="UP001151532">
    <property type="component" value="Chromosome 4"/>
</dbReference>
<keyword evidence="3" id="KW-1185">Reference proteome</keyword>
<feature type="compositionally biased region" description="Low complexity" evidence="1">
    <location>
        <begin position="255"/>
        <end position="267"/>
    </location>
</feature>
<dbReference type="AlphaFoldDB" id="A0A9Q0WDN6"/>
<feature type="region of interest" description="Disordered" evidence="1">
    <location>
        <begin position="98"/>
        <end position="158"/>
    </location>
</feature>
<feature type="compositionally biased region" description="Low complexity" evidence="1">
    <location>
        <begin position="98"/>
        <end position="119"/>
    </location>
</feature>
<proteinExistence type="predicted"/>
<comment type="caution">
    <text evidence="2">The sequence shown here is derived from an EMBL/GenBank/DDBJ whole genome shotgun (WGS) entry which is preliminary data.</text>
</comment>
<accession>A0A9Q0WDN6</accession>
<reference evidence="2" key="1">
    <citation type="submission" date="2022-11" db="EMBL/GenBank/DDBJ databases">
        <authorList>
            <person name="Hyden B.L."/>
            <person name="Feng K."/>
            <person name="Yates T."/>
            <person name="Jawdy S."/>
            <person name="Smart L.B."/>
            <person name="Muchero W."/>
        </authorList>
    </citation>
    <scope>NUCLEOTIDE SEQUENCE</scope>
    <source>
        <tissue evidence="2">Shoot tip</tissue>
    </source>
</reference>
<protein>
    <submittedName>
        <fullName evidence="2">Uncharacterized protein</fullName>
    </submittedName>
</protein>
<organism evidence="2 3">
    <name type="scientific">Salix purpurea</name>
    <name type="common">Purple osier willow</name>
    <dbReference type="NCBI Taxonomy" id="77065"/>
    <lineage>
        <taxon>Eukaryota</taxon>
        <taxon>Viridiplantae</taxon>
        <taxon>Streptophyta</taxon>
        <taxon>Embryophyta</taxon>
        <taxon>Tracheophyta</taxon>
        <taxon>Spermatophyta</taxon>
        <taxon>Magnoliopsida</taxon>
        <taxon>eudicotyledons</taxon>
        <taxon>Gunneridae</taxon>
        <taxon>Pentapetalae</taxon>
        <taxon>rosids</taxon>
        <taxon>fabids</taxon>
        <taxon>Malpighiales</taxon>
        <taxon>Salicaceae</taxon>
        <taxon>Saliceae</taxon>
        <taxon>Salix</taxon>
    </lineage>
</organism>